<dbReference type="EMBL" id="QFPN01000003">
    <property type="protein sequence ID" value="PZQ17233.1"/>
    <property type="molecule type" value="Genomic_DNA"/>
</dbReference>
<evidence type="ECO:0000256" key="5">
    <source>
        <dbReference type="SAM" id="Coils"/>
    </source>
</evidence>
<evidence type="ECO:0000256" key="3">
    <source>
        <dbReference type="ARBA" id="ARBA00022989"/>
    </source>
</evidence>
<feature type="coiled-coil region" evidence="5">
    <location>
        <begin position="80"/>
        <end position="107"/>
    </location>
</feature>
<dbReference type="Pfam" id="PF06305">
    <property type="entry name" value="LapA_dom"/>
    <property type="match status" value="1"/>
</dbReference>
<evidence type="ECO:0000256" key="2">
    <source>
        <dbReference type="ARBA" id="ARBA00022692"/>
    </source>
</evidence>
<evidence type="ECO:0000256" key="4">
    <source>
        <dbReference type="ARBA" id="ARBA00023136"/>
    </source>
</evidence>
<keyword evidence="1" id="KW-1003">Cell membrane</keyword>
<keyword evidence="5" id="KW-0175">Coiled coil</keyword>
<evidence type="ECO:0000313" key="9">
    <source>
        <dbReference type="Proteomes" id="UP000249577"/>
    </source>
</evidence>
<feature type="domain" description="Lipopolysaccharide assembly protein A" evidence="7">
    <location>
        <begin position="26"/>
        <end position="93"/>
    </location>
</feature>
<dbReference type="GO" id="GO:0005886">
    <property type="term" value="C:plasma membrane"/>
    <property type="evidence" value="ECO:0007669"/>
    <property type="project" value="InterPro"/>
</dbReference>
<gene>
    <name evidence="8" type="ORF">DI565_07665</name>
</gene>
<name>A0A2W5MI33_ANCNO</name>
<dbReference type="AlphaFoldDB" id="A0A2W5MI33"/>
<dbReference type="Proteomes" id="UP000249577">
    <property type="component" value="Unassembled WGS sequence"/>
</dbReference>
<keyword evidence="4 6" id="KW-0472">Membrane</keyword>
<organism evidence="8 9">
    <name type="scientific">Ancylobacter novellus</name>
    <name type="common">Thiobacillus novellus</name>
    <dbReference type="NCBI Taxonomy" id="921"/>
    <lineage>
        <taxon>Bacteria</taxon>
        <taxon>Pseudomonadati</taxon>
        <taxon>Pseudomonadota</taxon>
        <taxon>Alphaproteobacteria</taxon>
        <taxon>Hyphomicrobiales</taxon>
        <taxon>Xanthobacteraceae</taxon>
        <taxon>Ancylobacter</taxon>
    </lineage>
</organism>
<accession>A0A2W5MI33</accession>
<comment type="caution">
    <text evidence="8">The sequence shown here is derived from an EMBL/GenBank/DDBJ whole genome shotgun (WGS) entry which is preliminary data.</text>
</comment>
<evidence type="ECO:0000256" key="1">
    <source>
        <dbReference type="ARBA" id="ARBA00022475"/>
    </source>
</evidence>
<dbReference type="InterPro" id="IPR010445">
    <property type="entry name" value="LapA_dom"/>
</dbReference>
<keyword evidence="3 6" id="KW-1133">Transmembrane helix</keyword>
<evidence type="ECO:0000256" key="6">
    <source>
        <dbReference type="SAM" id="Phobius"/>
    </source>
</evidence>
<protein>
    <submittedName>
        <fullName evidence="8">DUF1049 domain-containing protein</fullName>
    </submittedName>
</protein>
<evidence type="ECO:0000259" key="7">
    <source>
        <dbReference type="Pfam" id="PF06305"/>
    </source>
</evidence>
<feature type="transmembrane region" description="Helical" evidence="6">
    <location>
        <begin position="51"/>
        <end position="71"/>
    </location>
</feature>
<evidence type="ECO:0000313" key="8">
    <source>
        <dbReference type="EMBL" id="PZQ17233.1"/>
    </source>
</evidence>
<keyword evidence="2 6" id="KW-0812">Transmembrane</keyword>
<reference evidence="8 9" key="1">
    <citation type="submission" date="2017-08" db="EMBL/GenBank/DDBJ databases">
        <title>Infants hospitalized years apart are colonized by the same room-sourced microbial strains.</title>
        <authorList>
            <person name="Brooks B."/>
            <person name="Olm M.R."/>
            <person name="Firek B.A."/>
            <person name="Baker R."/>
            <person name="Thomas B.C."/>
            <person name="Morowitz M.J."/>
            <person name="Banfield J.F."/>
        </authorList>
    </citation>
    <scope>NUCLEOTIDE SEQUENCE [LARGE SCALE GENOMIC DNA]</scope>
    <source>
        <strain evidence="8">S2_005_003_R2_43</strain>
    </source>
</reference>
<sequence>MRFRRFLAGLIGVPLALVIVLFAVANRQAVTIGFDPFAPATPAFSIQLPLFVVILLSLMLGVLVGGVAAWARQGKWRKEARRRRIEAERLEIETEAARREAAVARRQASAAAALPAPRQAA</sequence>
<proteinExistence type="predicted"/>